<dbReference type="Pfam" id="PF01259">
    <property type="entry name" value="SAICAR_synt"/>
    <property type="match status" value="1"/>
</dbReference>
<dbReference type="AlphaFoldDB" id="A0A1L8MLJ0"/>
<keyword evidence="4 7" id="KW-0658">Purine biosynthesis</keyword>
<organism evidence="9 10">
    <name type="scientific">Streptococcus bovimastitidis</name>
    <dbReference type="NCBI Taxonomy" id="1856638"/>
    <lineage>
        <taxon>Bacteria</taxon>
        <taxon>Bacillati</taxon>
        <taxon>Bacillota</taxon>
        <taxon>Bacilli</taxon>
        <taxon>Lactobacillales</taxon>
        <taxon>Streptococcaceae</taxon>
        <taxon>Streptococcus</taxon>
    </lineage>
</organism>
<evidence type="ECO:0000256" key="7">
    <source>
        <dbReference type="HAMAP-Rule" id="MF_00137"/>
    </source>
</evidence>
<dbReference type="GO" id="GO:0005524">
    <property type="term" value="F:ATP binding"/>
    <property type="evidence" value="ECO:0007669"/>
    <property type="project" value="UniProtKB-KW"/>
</dbReference>
<dbReference type="Proteomes" id="UP000182015">
    <property type="component" value="Unassembled WGS sequence"/>
</dbReference>
<evidence type="ECO:0000313" key="10">
    <source>
        <dbReference type="Proteomes" id="UP000182015"/>
    </source>
</evidence>
<dbReference type="PANTHER" id="PTHR43599:SF3">
    <property type="entry name" value="SI:DKEY-6E2.2"/>
    <property type="match status" value="1"/>
</dbReference>
<dbReference type="EC" id="6.3.2.6" evidence="7"/>
<dbReference type="UniPathway" id="UPA00074">
    <property type="reaction ID" value="UER00131"/>
</dbReference>
<dbReference type="InterPro" id="IPR028923">
    <property type="entry name" value="SAICAR_synt/ADE2_N"/>
</dbReference>
<dbReference type="HAMAP" id="MF_00137">
    <property type="entry name" value="SAICAR_synth"/>
    <property type="match status" value="1"/>
</dbReference>
<keyword evidence="2 7" id="KW-0436">Ligase</keyword>
<dbReference type="OrthoDB" id="9801549at2"/>
<keyword evidence="5 7" id="KW-0067">ATP-binding</keyword>
<sequence>MEKIYSGKTKDVFAIDEQNVLLHFKDDVTGKDGVFDPGENQVGLQIEGAGRSAVSMTKFFYEKLNALGLNTHFVSADIDKNEAIVRKAKVFGKGLEVIVRYRAVGSFIRRYGDYIEEGTVIPPYVEVTLKDDKRNDPLITADALDTLNILSLAQYDELANLARQIGQVVKDELAKKDLELYDIKFEFGDIDGKVTLIDEISGGNMRAYKNGQYIQPLELEKLLLG</sequence>
<name>A0A1L8MLJ0_9STRE</name>
<comment type="pathway">
    <text evidence="1 7">Purine metabolism; IMP biosynthesis via de novo pathway; 5-amino-1-(5-phospho-D-ribosyl)imidazole-4-carboxamide from 5-amino-1-(5-phospho-D-ribosyl)imidazole-4-carboxylate: step 1/2.</text>
</comment>
<evidence type="ECO:0000259" key="8">
    <source>
        <dbReference type="Pfam" id="PF01259"/>
    </source>
</evidence>
<reference evidence="10" key="1">
    <citation type="submission" date="2016-06" db="EMBL/GenBank/DDBJ databases">
        <authorList>
            <person name="de Vries S.P.W."/>
            <person name="Hadjirin N.F."/>
            <person name="Lay E.M."/>
            <person name="Zadoks R.N."/>
            <person name="Peacock S.J."/>
            <person name="Parkhill J."/>
            <person name="Grant A.J."/>
            <person name="Mcdougall S."/>
            <person name="Holmes M.A."/>
        </authorList>
    </citation>
    <scope>NUCLEOTIDE SEQUENCE [LARGE SCALE GENOMIC DNA]</scope>
    <source>
        <strain evidence="10">NZ1587</strain>
    </source>
</reference>
<dbReference type="PANTHER" id="PTHR43599">
    <property type="entry name" value="MULTIFUNCTIONAL PROTEIN ADE2"/>
    <property type="match status" value="1"/>
</dbReference>
<dbReference type="SUPFAM" id="SSF56104">
    <property type="entry name" value="SAICAR synthase-like"/>
    <property type="match status" value="1"/>
</dbReference>
<dbReference type="GO" id="GO:0006189">
    <property type="term" value="P:'de novo' IMP biosynthetic process"/>
    <property type="evidence" value="ECO:0007669"/>
    <property type="project" value="UniProtKB-UniRule"/>
</dbReference>
<protein>
    <recommendedName>
        <fullName evidence="7">Phosphoribosylaminoimidazole-succinocarboxamide synthase</fullName>
        <ecNumber evidence="7">6.3.2.6</ecNumber>
    </recommendedName>
    <alternativeName>
        <fullName evidence="7">SAICAR synthetase</fullName>
    </alternativeName>
</protein>
<dbReference type="GO" id="GO:0004639">
    <property type="term" value="F:phosphoribosylaminoimidazolesuccinocarboxamide synthase activity"/>
    <property type="evidence" value="ECO:0007669"/>
    <property type="project" value="UniProtKB-UniRule"/>
</dbReference>
<dbReference type="Gene3D" id="3.30.200.20">
    <property type="entry name" value="Phosphorylase Kinase, domain 1"/>
    <property type="match status" value="1"/>
</dbReference>
<dbReference type="Gene3D" id="3.30.470.20">
    <property type="entry name" value="ATP-grasp fold, B domain"/>
    <property type="match status" value="1"/>
</dbReference>
<evidence type="ECO:0000256" key="3">
    <source>
        <dbReference type="ARBA" id="ARBA00022741"/>
    </source>
</evidence>
<comment type="similarity">
    <text evidence="7">Belongs to the SAICAR synthetase family.</text>
</comment>
<comment type="catalytic activity">
    <reaction evidence="6 7">
        <text>5-amino-1-(5-phospho-D-ribosyl)imidazole-4-carboxylate + L-aspartate + ATP = (2S)-2-[5-amino-1-(5-phospho-beta-D-ribosyl)imidazole-4-carboxamido]succinate + ADP + phosphate + 2 H(+)</text>
        <dbReference type="Rhea" id="RHEA:22628"/>
        <dbReference type="ChEBI" id="CHEBI:15378"/>
        <dbReference type="ChEBI" id="CHEBI:29991"/>
        <dbReference type="ChEBI" id="CHEBI:30616"/>
        <dbReference type="ChEBI" id="CHEBI:43474"/>
        <dbReference type="ChEBI" id="CHEBI:58443"/>
        <dbReference type="ChEBI" id="CHEBI:77657"/>
        <dbReference type="ChEBI" id="CHEBI:456216"/>
        <dbReference type="EC" id="6.3.2.6"/>
    </reaction>
</comment>
<evidence type="ECO:0000313" key="9">
    <source>
        <dbReference type="EMBL" id="OJF71596.1"/>
    </source>
</evidence>
<dbReference type="InterPro" id="IPR050089">
    <property type="entry name" value="SAICAR_synthetase"/>
</dbReference>
<comment type="caution">
    <text evidence="9">The sequence shown here is derived from an EMBL/GenBank/DDBJ whole genome shotgun (WGS) entry which is preliminary data.</text>
</comment>
<keyword evidence="10" id="KW-1185">Reference proteome</keyword>
<dbReference type="RefSeq" id="WP_071793852.1">
    <property type="nucleotide sequence ID" value="NZ_LZDD01000002.1"/>
</dbReference>
<evidence type="ECO:0000256" key="6">
    <source>
        <dbReference type="ARBA" id="ARBA00048475"/>
    </source>
</evidence>
<dbReference type="EMBL" id="LZDD01000002">
    <property type="protein sequence ID" value="OJF71596.1"/>
    <property type="molecule type" value="Genomic_DNA"/>
</dbReference>
<feature type="domain" description="SAICAR synthetase/ADE2 N-terminal" evidence="8">
    <location>
        <begin position="3"/>
        <end position="213"/>
    </location>
</feature>
<evidence type="ECO:0000256" key="2">
    <source>
        <dbReference type="ARBA" id="ARBA00022598"/>
    </source>
</evidence>
<keyword evidence="3 7" id="KW-0547">Nucleotide-binding</keyword>
<accession>A0A1L8MLJ0</accession>
<gene>
    <name evidence="7" type="primary">purC</name>
    <name evidence="9" type="ORF">A9Q68_06320</name>
</gene>
<evidence type="ECO:0000256" key="1">
    <source>
        <dbReference type="ARBA" id="ARBA00004672"/>
    </source>
</evidence>
<evidence type="ECO:0000256" key="4">
    <source>
        <dbReference type="ARBA" id="ARBA00022755"/>
    </source>
</evidence>
<dbReference type="STRING" id="1856638.A9Q68_06320"/>
<evidence type="ECO:0000256" key="5">
    <source>
        <dbReference type="ARBA" id="ARBA00022840"/>
    </source>
</evidence>
<proteinExistence type="inferred from homology"/>